<evidence type="ECO:0000256" key="4">
    <source>
        <dbReference type="ARBA" id="ARBA00023136"/>
    </source>
</evidence>
<name>A0A833RVD7_9HYME</name>
<dbReference type="PANTHER" id="PTHR48022">
    <property type="entry name" value="PLASTIDIC GLUCOSE TRANSPORTER 4"/>
    <property type="match status" value="1"/>
</dbReference>
<dbReference type="Pfam" id="PF00083">
    <property type="entry name" value="Sugar_tr"/>
    <property type="match status" value="1"/>
</dbReference>
<evidence type="ECO:0000256" key="3">
    <source>
        <dbReference type="ARBA" id="ARBA00022989"/>
    </source>
</evidence>
<feature type="transmembrane region" description="Helical" evidence="5">
    <location>
        <begin position="122"/>
        <end position="144"/>
    </location>
</feature>
<dbReference type="InterPro" id="IPR050360">
    <property type="entry name" value="MFS_Sugar_Transporters"/>
</dbReference>
<comment type="caution">
    <text evidence="6">The sequence shown here is derived from an EMBL/GenBank/DDBJ whole genome shotgun (WGS) entry which is preliminary data.</text>
</comment>
<dbReference type="EMBL" id="WNWW01000563">
    <property type="protein sequence ID" value="KAF3423467.1"/>
    <property type="molecule type" value="Genomic_DNA"/>
</dbReference>
<evidence type="ECO:0000256" key="5">
    <source>
        <dbReference type="SAM" id="Phobius"/>
    </source>
</evidence>
<dbReference type="Proteomes" id="UP000655588">
    <property type="component" value="Unassembled WGS sequence"/>
</dbReference>
<dbReference type="PANTHER" id="PTHR48022:SF2">
    <property type="entry name" value="PLASTIDIC GLUCOSE TRANSPORTER 4"/>
    <property type="match status" value="1"/>
</dbReference>
<dbReference type="GO" id="GO:0016020">
    <property type="term" value="C:membrane"/>
    <property type="evidence" value="ECO:0007669"/>
    <property type="project" value="UniProtKB-SubCell"/>
</dbReference>
<keyword evidence="4 5" id="KW-0472">Membrane</keyword>
<gene>
    <name evidence="6" type="ORF">E2986_10665</name>
</gene>
<protein>
    <submittedName>
        <fullName evidence="6">Uncharacterized protein</fullName>
    </submittedName>
</protein>
<proteinExistence type="predicted"/>
<sequence length="403" mass="45186">MIPRKSLLSGGSQPKEGNVQIDSVLQRNHQSQRTKDGNGASVLDKLRLMELLSNRKALCIVIGLDTVQQLSGNFSIMQYLESLFTKIKTIDLNVATIIALIVGLLSSSIVTTMVEKVGRRKLLISSTFGLLITLVIFSDYFSLIKTFPDYLVIDILAIIDVICYQLSYQLGLGTLTNTLLVLPEPSIFGFIISKLYQVNDHTVCDVSYLRDMFFYLVRHGGFLRTTDEREKLSGNSSATNKTLKRDETVLITFEGSALPEKIQLYGLFQKSITPYIEPVKTCNCFRHGQVTKFCRSPKICINCDQPTGDNPHNCQEPAKKCLHCSENHPTFDCIPMRTNKEVNTILAHNDVSVYEALTMAKDKMGIPAQKTQNDNTQTINNNKNFLKLPMNSANKTFLLRQIG</sequence>
<organism evidence="6 7">
    <name type="scientific">Frieseomelitta varia</name>
    <dbReference type="NCBI Taxonomy" id="561572"/>
    <lineage>
        <taxon>Eukaryota</taxon>
        <taxon>Metazoa</taxon>
        <taxon>Ecdysozoa</taxon>
        <taxon>Arthropoda</taxon>
        <taxon>Hexapoda</taxon>
        <taxon>Insecta</taxon>
        <taxon>Pterygota</taxon>
        <taxon>Neoptera</taxon>
        <taxon>Endopterygota</taxon>
        <taxon>Hymenoptera</taxon>
        <taxon>Apocrita</taxon>
        <taxon>Aculeata</taxon>
        <taxon>Apoidea</taxon>
        <taxon>Anthophila</taxon>
        <taxon>Apidae</taxon>
        <taxon>Frieseomelitta</taxon>
    </lineage>
</organism>
<dbReference type="Gene3D" id="1.20.1250.20">
    <property type="entry name" value="MFS general substrate transporter like domains"/>
    <property type="match status" value="1"/>
</dbReference>
<keyword evidence="7" id="KW-1185">Reference proteome</keyword>
<keyword evidence="2 5" id="KW-0812">Transmembrane</keyword>
<reference evidence="6" key="1">
    <citation type="submission" date="2019-11" db="EMBL/GenBank/DDBJ databases">
        <title>The nuclear and mitochondrial genomes of Frieseomelitta varia - a highly eusocial stingless bee (Meliponini) with a permanently sterile worker caste.</title>
        <authorList>
            <person name="Freitas F.C.P."/>
            <person name="Lourenco A.P."/>
            <person name="Nunes F.M.F."/>
            <person name="Paschoal A.R."/>
            <person name="Abreu F.C.P."/>
            <person name="Barbin F.O."/>
            <person name="Bataglia L."/>
            <person name="Cardoso-Junior C.A.M."/>
            <person name="Cervoni M.S."/>
            <person name="Silva S.R."/>
            <person name="Dalarmi F."/>
            <person name="Del Lama M.A."/>
            <person name="Depintor T.S."/>
            <person name="Ferreira K.M."/>
            <person name="Goria P.S."/>
            <person name="Jaskot M.C."/>
            <person name="Lago D.C."/>
            <person name="Luna-Lucena D."/>
            <person name="Moda L.M."/>
            <person name="Nascimento L."/>
            <person name="Pedrino M."/>
            <person name="Rabico F.O."/>
            <person name="Sanches F.C."/>
            <person name="Santos D.E."/>
            <person name="Santos C.G."/>
            <person name="Vieira J."/>
            <person name="Lopes T.F."/>
            <person name="Barchuk A.R."/>
            <person name="Hartfelder K."/>
            <person name="Simoes Z.L.P."/>
            <person name="Bitondi M.M.G."/>
            <person name="Pinheiro D.G."/>
        </authorList>
    </citation>
    <scope>NUCLEOTIDE SEQUENCE</scope>
    <source>
        <strain evidence="6">USP_RPSP 00005682</strain>
        <tissue evidence="6">Whole individual</tissue>
    </source>
</reference>
<dbReference type="AlphaFoldDB" id="A0A833RVD7"/>
<feature type="transmembrane region" description="Helical" evidence="5">
    <location>
        <begin position="92"/>
        <end position="110"/>
    </location>
</feature>
<evidence type="ECO:0000256" key="1">
    <source>
        <dbReference type="ARBA" id="ARBA00004141"/>
    </source>
</evidence>
<dbReference type="InterPro" id="IPR005828">
    <property type="entry name" value="MFS_sugar_transport-like"/>
</dbReference>
<accession>A0A833RVD7</accession>
<dbReference type="GO" id="GO:0005351">
    <property type="term" value="F:carbohydrate:proton symporter activity"/>
    <property type="evidence" value="ECO:0007669"/>
    <property type="project" value="TreeGrafter"/>
</dbReference>
<dbReference type="SUPFAM" id="SSF103473">
    <property type="entry name" value="MFS general substrate transporter"/>
    <property type="match status" value="1"/>
</dbReference>
<evidence type="ECO:0000313" key="6">
    <source>
        <dbReference type="EMBL" id="KAF3423467.1"/>
    </source>
</evidence>
<keyword evidence="3 5" id="KW-1133">Transmembrane helix</keyword>
<dbReference type="InterPro" id="IPR036259">
    <property type="entry name" value="MFS_trans_sf"/>
</dbReference>
<evidence type="ECO:0000256" key="2">
    <source>
        <dbReference type="ARBA" id="ARBA00022692"/>
    </source>
</evidence>
<comment type="subcellular location">
    <subcellularLocation>
        <location evidence="1">Membrane</location>
        <topology evidence="1">Multi-pass membrane protein</topology>
    </subcellularLocation>
</comment>
<evidence type="ECO:0000313" key="7">
    <source>
        <dbReference type="Proteomes" id="UP000655588"/>
    </source>
</evidence>